<dbReference type="GO" id="GO:0016874">
    <property type="term" value="F:ligase activity"/>
    <property type="evidence" value="ECO:0007669"/>
    <property type="project" value="UniProtKB-KW"/>
</dbReference>
<feature type="transmembrane region" description="Helical" evidence="5">
    <location>
        <begin position="432"/>
        <end position="453"/>
    </location>
</feature>
<protein>
    <submittedName>
        <fullName evidence="7">O-Antigen ligase</fullName>
    </submittedName>
</protein>
<feature type="transmembrane region" description="Helical" evidence="5">
    <location>
        <begin position="80"/>
        <end position="98"/>
    </location>
</feature>
<keyword evidence="4 5" id="KW-0472">Membrane</keyword>
<feature type="transmembrane region" description="Helical" evidence="5">
    <location>
        <begin position="269"/>
        <end position="289"/>
    </location>
</feature>
<reference evidence="7 8" key="1">
    <citation type="submission" date="2016-10" db="EMBL/GenBank/DDBJ databases">
        <authorList>
            <person name="de Groot N.N."/>
        </authorList>
    </citation>
    <scope>NUCLEOTIDE SEQUENCE [LARGE SCALE GENOMIC DNA]</scope>
    <source>
        <strain evidence="7 8">DSM 12992</strain>
    </source>
</reference>
<feature type="transmembrane region" description="Helical" evidence="5">
    <location>
        <begin position="465"/>
        <end position="482"/>
    </location>
</feature>
<evidence type="ECO:0000256" key="2">
    <source>
        <dbReference type="ARBA" id="ARBA00022692"/>
    </source>
</evidence>
<keyword evidence="2 5" id="KW-0812">Transmembrane</keyword>
<dbReference type="InterPro" id="IPR051533">
    <property type="entry name" value="WaaL-like"/>
</dbReference>
<feature type="transmembrane region" description="Helical" evidence="5">
    <location>
        <begin position="34"/>
        <end position="51"/>
    </location>
</feature>
<feature type="transmembrane region" description="Helical" evidence="5">
    <location>
        <begin position="161"/>
        <end position="179"/>
    </location>
</feature>
<dbReference type="Proteomes" id="UP000199263">
    <property type="component" value="Unassembled WGS sequence"/>
</dbReference>
<feature type="domain" description="O-antigen ligase-related" evidence="6">
    <location>
        <begin position="280"/>
        <end position="444"/>
    </location>
</feature>
<comment type="subcellular location">
    <subcellularLocation>
        <location evidence="1">Membrane</location>
        <topology evidence="1">Multi-pass membrane protein</topology>
    </subcellularLocation>
</comment>
<feature type="transmembrane region" description="Helical" evidence="5">
    <location>
        <begin position="295"/>
        <end position="313"/>
    </location>
</feature>
<dbReference type="InterPro" id="IPR007016">
    <property type="entry name" value="O-antigen_ligase-rel_domated"/>
</dbReference>
<evidence type="ECO:0000256" key="1">
    <source>
        <dbReference type="ARBA" id="ARBA00004141"/>
    </source>
</evidence>
<feature type="transmembrane region" description="Helical" evidence="5">
    <location>
        <begin position="247"/>
        <end position="264"/>
    </location>
</feature>
<proteinExistence type="predicted"/>
<evidence type="ECO:0000256" key="5">
    <source>
        <dbReference type="SAM" id="Phobius"/>
    </source>
</evidence>
<organism evidence="7 8">
    <name type="scientific">Clostridium uliginosum</name>
    <dbReference type="NCBI Taxonomy" id="119641"/>
    <lineage>
        <taxon>Bacteria</taxon>
        <taxon>Bacillati</taxon>
        <taxon>Bacillota</taxon>
        <taxon>Clostridia</taxon>
        <taxon>Eubacteriales</taxon>
        <taxon>Clostridiaceae</taxon>
        <taxon>Clostridium</taxon>
    </lineage>
</organism>
<feature type="transmembrane region" description="Helical" evidence="5">
    <location>
        <begin position="488"/>
        <end position="507"/>
    </location>
</feature>
<sequence>MLIRNKNTGENRKGGESLIRFITDQTYMDRANKVRNIFLAILFIIAGGISILNGSYLVTAMYILTILLAVYIIKDKDIYNLLYATLLVSLFYDYTLHVPKIESIYFFHIVLGIFTLLSLYRVFKEREILAKLDKKVLAFFVIWFIYMCVSITWALSKSLSIKYIAIYLMMFAFIVDMMIYNINKERIKKTVNLLLLLVSLIAVVGAVEVFLGQQLPVKHYFDTFKLSNLHLSIIRARPIVFSFNTNNLAAALAILSPICFYAIYKFENIILKIVFTLVTCIAFSLIMIITSRTGYVSMLFGFAVYFIYSLFNIKNIKLKGFIFPLILAISFVFLYKYSFMFMNIKPIEDELNGKPQVGNMLADKMHSLESTQFEDGGEGSTNVRGTIIHDVLQGVIKEKNYLGYGVGNVEQYIREQGNTNKVYSPHCYAVEILGDFGVGGVLLYGVYYLYLLVSNIIIGIKKKSVMCFAAVSGLIAFAPASFGPSSITYVFSYWVLMGFAISCIQVYKAEDTSYIGRRSKEFTFLR</sequence>
<feature type="transmembrane region" description="Helical" evidence="5">
    <location>
        <begin position="191"/>
        <end position="211"/>
    </location>
</feature>
<evidence type="ECO:0000313" key="8">
    <source>
        <dbReference type="Proteomes" id="UP000199263"/>
    </source>
</evidence>
<dbReference type="EMBL" id="FOMG01000011">
    <property type="protein sequence ID" value="SFC85908.1"/>
    <property type="molecule type" value="Genomic_DNA"/>
</dbReference>
<gene>
    <name evidence="7" type="ORF">SAMN05421842_11146</name>
</gene>
<feature type="transmembrane region" description="Helical" evidence="5">
    <location>
        <begin position="104"/>
        <end position="123"/>
    </location>
</feature>
<accession>A0A1I1MRU3</accession>
<feature type="transmembrane region" description="Helical" evidence="5">
    <location>
        <begin position="135"/>
        <end position="155"/>
    </location>
</feature>
<dbReference type="GO" id="GO:0016020">
    <property type="term" value="C:membrane"/>
    <property type="evidence" value="ECO:0007669"/>
    <property type="project" value="UniProtKB-SubCell"/>
</dbReference>
<keyword evidence="3 5" id="KW-1133">Transmembrane helix</keyword>
<feature type="transmembrane region" description="Helical" evidence="5">
    <location>
        <begin position="320"/>
        <end position="338"/>
    </location>
</feature>
<dbReference type="AlphaFoldDB" id="A0A1I1MRU3"/>
<keyword evidence="8" id="KW-1185">Reference proteome</keyword>
<keyword evidence="7" id="KW-0436">Ligase</keyword>
<evidence type="ECO:0000313" key="7">
    <source>
        <dbReference type="EMBL" id="SFC85908.1"/>
    </source>
</evidence>
<evidence type="ECO:0000256" key="3">
    <source>
        <dbReference type="ARBA" id="ARBA00022989"/>
    </source>
</evidence>
<evidence type="ECO:0000259" key="6">
    <source>
        <dbReference type="Pfam" id="PF04932"/>
    </source>
</evidence>
<name>A0A1I1MRU3_9CLOT</name>
<evidence type="ECO:0000256" key="4">
    <source>
        <dbReference type="ARBA" id="ARBA00023136"/>
    </source>
</evidence>
<feature type="transmembrane region" description="Helical" evidence="5">
    <location>
        <begin position="57"/>
        <end position="73"/>
    </location>
</feature>
<dbReference type="Pfam" id="PF04932">
    <property type="entry name" value="Wzy_C"/>
    <property type="match status" value="1"/>
</dbReference>
<dbReference type="PANTHER" id="PTHR37422:SF23">
    <property type="entry name" value="TEICHURONIC ACID BIOSYNTHESIS PROTEIN TUAE"/>
    <property type="match status" value="1"/>
</dbReference>
<dbReference type="PANTHER" id="PTHR37422">
    <property type="entry name" value="TEICHURONIC ACID BIOSYNTHESIS PROTEIN TUAE"/>
    <property type="match status" value="1"/>
</dbReference>
<dbReference type="STRING" id="119641.SAMN05421842_11146"/>